<dbReference type="Proteomes" id="UP000308489">
    <property type="component" value="Chromosome 1"/>
</dbReference>
<evidence type="ECO:0000313" key="2">
    <source>
        <dbReference type="Proteomes" id="UP000308489"/>
    </source>
</evidence>
<proteinExistence type="predicted"/>
<name>A0A4U9QU10_HATHI</name>
<dbReference type="KEGG" id="hhw:NCTC503_00099"/>
<keyword evidence="2" id="KW-1185">Reference proteome</keyword>
<dbReference type="RefSeq" id="WP_138208947.1">
    <property type="nucleotide sequence ID" value="NZ_CBCRUQ010000011.1"/>
</dbReference>
<sequence>MKKLYVIIVGAVFLAINLFSTTNVFATESLNSNNYSMSYLEDGITIIDNSLLNSSFDISQLSINDMPLRAPRYKVQDVKNLGTYVDYSRSFGTVSGNKGVTINLSKSISVSSSISSSFGASYGQVSSAVGFNVSSSSTLTYSGSYKVPSNVSRAELTAYPLYQRYQYSVYLKGKSWIKDTKLGVGYAYKPIGIHYNKKIIK</sequence>
<organism evidence="1 2">
    <name type="scientific">Hathewaya histolytica</name>
    <name type="common">Clostridium histolyticum</name>
    <dbReference type="NCBI Taxonomy" id="1498"/>
    <lineage>
        <taxon>Bacteria</taxon>
        <taxon>Bacillati</taxon>
        <taxon>Bacillota</taxon>
        <taxon>Clostridia</taxon>
        <taxon>Eubacteriales</taxon>
        <taxon>Clostridiaceae</taxon>
        <taxon>Hathewaya</taxon>
    </lineage>
</organism>
<protein>
    <submittedName>
        <fullName evidence="1">Uncharacterized protein</fullName>
    </submittedName>
</protein>
<dbReference type="AlphaFoldDB" id="A0A4U9QU10"/>
<dbReference type="EMBL" id="LR590481">
    <property type="protein sequence ID" value="VTQ81952.1"/>
    <property type="molecule type" value="Genomic_DNA"/>
</dbReference>
<gene>
    <name evidence="1" type="ORF">NCTC503_00099</name>
</gene>
<reference evidence="1 2" key="1">
    <citation type="submission" date="2019-05" db="EMBL/GenBank/DDBJ databases">
        <authorList>
            <consortium name="Pathogen Informatics"/>
        </authorList>
    </citation>
    <scope>NUCLEOTIDE SEQUENCE [LARGE SCALE GENOMIC DNA]</scope>
    <source>
        <strain evidence="1 2">NCTC503</strain>
    </source>
</reference>
<dbReference type="OrthoDB" id="2651377at2"/>
<evidence type="ECO:0000313" key="1">
    <source>
        <dbReference type="EMBL" id="VTQ81952.1"/>
    </source>
</evidence>
<accession>A0A4U9QU10</accession>